<comment type="pathway">
    <text evidence="2">Protein modification; protein ubiquitination.</text>
</comment>
<evidence type="ECO:0000256" key="4">
    <source>
        <dbReference type="ARBA" id="ARBA00022679"/>
    </source>
</evidence>
<proteinExistence type="inferred from homology"/>
<evidence type="ECO:0000313" key="15">
    <source>
        <dbReference type="EMBL" id="KAK9836425.1"/>
    </source>
</evidence>
<keyword evidence="10" id="KW-0449">Lipoprotein</keyword>
<keyword evidence="8" id="KW-0833">Ubl conjugation pathway</keyword>
<evidence type="ECO:0000313" key="16">
    <source>
        <dbReference type="Proteomes" id="UP001438707"/>
    </source>
</evidence>
<evidence type="ECO:0000256" key="5">
    <source>
        <dbReference type="ARBA" id="ARBA00022707"/>
    </source>
</evidence>
<gene>
    <name evidence="15" type="ORF">WJX74_000180</name>
</gene>
<name>A0AAW1RS00_9CHLO</name>
<evidence type="ECO:0000256" key="13">
    <source>
        <dbReference type="SAM" id="MobiDB-lite"/>
    </source>
</evidence>
<keyword evidence="5" id="KW-0519">Myristate</keyword>
<dbReference type="InterPro" id="IPR058981">
    <property type="entry name" value="MGRN1/RNF157-like_N"/>
</dbReference>
<accession>A0AAW1RS00</accession>
<evidence type="ECO:0000256" key="12">
    <source>
        <dbReference type="PROSITE-ProRule" id="PRU00175"/>
    </source>
</evidence>
<dbReference type="AlphaFoldDB" id="A0AAW1RS00"/>
<dbReference type="InterPro" id="IPR001841">
    <property type="entry name" value="Znf_RING"/>
</dbReference>
<dbReference type="PANTHER" id="PTHR22996">
    <property type="entry name" value="MAHOGUNIN"/>
    <property type="match status" value="1"/>
</dbReference>
<feature type="compositionally biased region" description="Low complexity" evidence="13">
    <location>
        <begin position="58"/>
        <end position="71"/>
    </location>
</feature>
<feature type="domain" description="RING-type" evidence="14">
    <location>
        <begin position="299"/>
        <end position="338"/>
    </location>
</feature>
<dbReference type="GO" id="GO:0061630">
    <property type="term" value="F:ubiquitin protein ligase activity"/>
    <property type="evidence" value="ECO:0007669"/>
    <property type="project" value="UniProtKB-EC"/>
</dbReference>
<reference evidence="15 16" key="1">
    <citation type="journal article" date="2024" name="Nat. Commun.">
        <title>Phylogenomics reveals the evolutionary origins of lichenization in chlorophyte algae.</title>
        <authorList>
            <person name="Puginier C."/>
            <person name="Libourel C."/>
            <person name="Otte J."/>
            <person name="Skaloud P."/>
            <person name="Haon M."/>
            <person name="Grisel S."/>
            <person name="Petersen M."/>
            <person name="Berrin J.G."/>
            <person name="Delaux P.M."/>
            <person name="Dal Grande F."/>
            <person name="Keller J."/>
        </authorList>
    </citation>
    <scope>NUCLEOTIDE SEQUENCE [LARGE SCALE GENOMIC DNA]</scope>
    <source>
        <strain evidence="15 16">SAG 2145</strain>
    </source>
</reference>
<comment type="similarity">
    <text evidence="11">Belongs to the RING-type zinc finger family. LOG2 subfamily.</text>
</comment>
<evidence type="ECO:0000256" key="9">
    <source>
        <dbReference type="ARBA" id="ARBA00022833"/>
    </source>
</evidence>
<evidence type="ECO:0000256" key="8">
    <source>
        <dbReference type="ARBA" id="ARBA00022786"/>
    </source>
</evidence>
<dbReference type="Gene3D" id="3.30.40.10">
    <property type="entry name" value="Zinc/RING finger domain, C3HC4 (zinc finger)"/>
    <property type="match status" value="1"/>
</dbReference>
<dbReference type="SUPFAM" id="SSF57850">
    <property type="entry name" value="RING/U-box"/>
    <property type="match status" value="1"/>
</dbReference>
<dbReference type="InterPro" id="IPR045195">
    <property type="entry name" value="LOG2-like_mRING_C3HC5"/>
</dbReference>
<protein>
    <recommendedName>
        <fullName evidence="3">RING-type E3 ubiquitin transferase</fullName>
        <ecNumber evidence="3">2.3.2.27</ecNumber>
    </recommendedName>
</protein>
<dbReference type="GO" id="GO:0008270">
    <property type="term" value="F:zinc ion binding"/>
    <property type="evidence" value="ECO:0007669"/>
    <property type="project" value="UniProtKB-KW"/>
</dbReference>
<dbReference type="InterPro" id="IPR045194">
    <property type="entry name" value="MGRN1/RNF157-like"/>
</dbReference>
<evidence type="ECO:0000259" key="14">
    <source>
        <dbReference type="PROSITE" id="PS50089"/>
    </source>
</evidence>
<comment type="catalytic activity">
    <reaction evidence="1">
        <text>S-ubiquitinyl-[E2 ubiquitin-conjugating enzyme]-L-cysteine + [acceptor protein]-L-lysine = [E2 ubiquitin-conjugating enzyme]-L-cysteine + N(6)-ubiquitinyl-[acceptor protein]-L-lysine.</text>
        <dbReference type="EC" id="2.3.2.27"/>
    </reaction>
</comment>
<evidence type="ECO:0000256" key="11">
    <source>
        <dbReference type="ARBA" id="ARBA00025721"/>
    </source>
</evidence>
<feature type="compositionally biased region" description="Low complexity" evidence="13">
    <location>
        <begin position="11"/>
        <end position="36"/>
    </location>
</feature>
<feature type="compositionally biased region" description="Pro residues" evidence="13">
    <location>
        <begin position="85"/>
        <end position="96"/>
    </location>
</feature>
<sequence length="392" mass="43014">MGTGSSRVRSQQDQQLPQQQQYPGQQGAQNPSAYPQAYPPPPVYRQQGPPQFAPPLNGAPGQYPGYQPQYQSMLYPQGGQYPHQHAPPPLAVPPHTPAQEFTQTATIRNAVNLKKNTLQLLPVPGDPSKLAIHFLIDASSPCSATVFVMATEDPTHACRIIPKGPAPHHAFQYDKGLGMPYPLNGATGPLIDLESLHEQKAAQLGEELIIRLETISEKGLAEGHSLQEIVPGQEQKLWVQSQTTFASIAKDEEGKPVCRVQKQKIWVEGVSYELQEIYGMEHAAGFRREVAEDVEERLCVICLVNDRDTTVLPCRHMCMCHECAQELRKQTSKCPICRNQVESLLHIGMSRRGADSKPDHAAAATKMAEKLNDGQGALTVPVPMATKTPSAH</sequence>
<keyword evidence="6" id="KW-0479">Metal-binding</keyword>
<dbReference type="CDD" id="cd16789">
    <property type="entry name" value="mRING-HC-C3HC5_MGRN1-like"/>
    <property type="match status" value="1"/>
</dbReference>
<keyword evidence="4" id="KW-0808">Transferase</keyword>
<dbReference type="GO" id="GO:0016567">
    <property type="term" value="P:protein ubiquitination"/>
    <property type="evidence" value="ECO:0007669"/>
    <property type="project" value="TreeGrafter"/>
</dbReference>
<evidence type="ECO:0000256" key="3">
    <source>
        <dbReference type="ARBA" id="ARBA00012483"/>
    </source>
</evidence>
<evidence type="ECO:0000256" key="2">
    <source>
        <dbReference type="ARBA" id="ARBA00004906"/>
    </source>
</evidence>
<dbReference type="SMART" id="SM00184">
    <property type="entry name" value="RING"/>
    <property type="match status" value="1"/>
</dbReference>
<dbReference type="Pfam" id="PF13920">
    <property type="entry name" value="zf-C3HC4_3"/>
    <property type="match status" value="1"/>
</dbReference>
<evidence type="ECO:0000256" key="10">
    <source>
        <dbReference type="ARBA" id="ARBA00023288"/>
    </source>
</evidence>
<keyword evidence="9" id="KW-0862">Zinc</keyword>
<evidence type="ECO:0000256" key="7">
    <source>
        <dbReference type="ARBA" id="ARBA00022771"/>
    </source>
</evidence>
<dbReference type="PROSITE" id="PS50089">
    <property type="entry name" value="ZF_RING_2"/>
    <property type="match status" value="1"/>
</dbReference>
<dbReference type="InterPro" id="IPR013083">
    <property type="entry name" value="Znf_RING/FYVE/PHD"/>
</dbReference>
<dbReference type="Pfam" id="PF26192">
    <property type="entry name" value="RNF157-like_N"/>
    <property type="match status" value="1"/>
</dbReference>
<keyword evidence="16" id="KW-1185">Reference proteome</keyword>
<dbReference type="PANTHER" id="PTHR22996:SF0">
    <property type="entry name" value="RE60872P-RELATED"/>
    <property type="match status" value="1"/>
</dbReference>
<dbReference type="EC" id="2.3.2.27" evidence="3"/>
<organism evidence="15 16">
    <name type="scientific">Apatococcus lobatus</name>
    <dbReference type="NCBI Taxonomy" id="904363"/>
    <lineage>
        <taxon>Eukaryota</taxon>
        <taxon>Viridiplantae</taxon>
        <taxon>Chlorophyta</taxon>
        <taxon>core chlorophytes</taxon>
        <taxon>Trebouxiophyceae</taxon>
        <taxon>Chlorellales</taxon>
        <taxon>Chlorellaceae</taxon>
        <taxon>Apatococcus</taxon>
    </lineage>
</organism>
<keyword evidence="7 12" id="KW-0863">Zinc-finger</keyword>
<dbReference type="Proteomes" id="UP001438707">
    <property type="component" value="Unassembled WGS sequence"/>
</dbReference>
<evidence type="ECO:0000256" key="6">
    <source>
        <dbReference type="ARBA" id="ARBA00022723"/>
    </source>
</evidence>
<dbReference type="EMBL" id="JALJOS010000007">
    <property type="protein sequence ID" value="KAK9836425.1"/>
    <property type="molecule type" value="Genomic_DNA"/>
</dbReference>
<comment type="caution">
    <text evidence="15">The sequence shown here is derived from an EMBL/GenBank/DDBJ whole genome shotgun (WGS) entry which is preliminary data.</text>
</comment>
<feature type="region of interest" description="Disordered" evidence="13">
    <location>
        <begin position="1"/>
        <end position="97"/>
    </location>
</feature>
<evidence type="ECO:0000256" key="1">
    <source>
        <dbReference type="ARBA" id="ARBA00000900"/>
    </source>
</evidence>